<feature type="domain" description="N-acetyltransferase" evidence="1">
    <location>
        <begin position="90"/>
        <end position="234"/>
    </location>
</feature>
<dbReference type="RefSeq" id="WP_378139548.1">
    <property type="nucleotide sequence ID" value="NZ_JBHSEF010000009.1"/>
</dbReference>
<dbReference type="Gene3D" id="3.40.630.30">
    <property type="match status" value="1"/>
</dbReference>
<dbReference type="InterPro" id="IPR016181">
    <property type="entry name" value="Acyl_CoA_acyltransferase"/>
</dbReference>
<dbReference type="EC" id="2.3.-.-" evidence="2"/>
<evidence type="ECO:0000313" key="3">
    <source>
        <dbReference type="Proteomes" id="UP001595733"/>
    </source>
</evidence>
<name>A0ABV8URA7_9BACL</name>
<proteinExistence type="predicted"/>
<dbReference type="GO" id="GO:0016746">
    <property type="term" value="F:acyltransferase activity"/>
    <property type="evidence" value="ECO:0007669"/>
    <property type="project" value="UniProtKB-KW"/>
</dbReference>
<dbReference type="EMBL" id="JBHSEF010000009">
    <property type="protein sequence ID" value="MFC4353795.1"/>
    <property type="molecule type" value="Genomic_DNA"/>
</dbReference>
<dbReference type="Pfam" id="PF00583">
    <property type="entry name" value="Acetyltransf_1"/>
    <property type="match status" value="1"/>
</dbReference>
<dbReference type="Proteomes" id="UP001595733">
    <property type="component" value="Unassembled WGS sequence"/>
</dbReference>
<comment type="caution">
    <text evidence="2">The sequence shown here is derived from an EMBL/GenBank/DDBJ whole genome shotgun (WGS) entry which is preliminary data.</text>
</comment>
<evidence type="ECO:0000259" key="1">
    <source>
        <dbReference type="PROSITE" id="PS51186"/>
    </source>
</evidence>
<gene>
    <name evidence="2" type="ORF">ACFO0S_01780</name>
</gene>
<dbReference type="InterPro" id="IPR000182">
    <property type="entry name" value="GNAT_dom"/>
</dbReference>
<evidence type="ECO:0000313" key="2">
    <source>
        <dbReference type="EMBL" id="MFC4353795.1"/>
    </source>
</evidence>
<sequence>MFEMITKPGEYTLADQKKEPSISVEEYREGLNKLIIEWQQGDTPYLSLLMDPVFEEELKNQGFRVVSTIVEHERGLIEELPQILQSWRTLYASERTDNQFADIYEACKSGSVNKNQLFTMDQIMESLRLELGEGWRELAMLFYEQDEVIGMAIPHIEPNTTSEGRLFYFGMMPKWRGKGKATVCHATALHRLKELGASHYVGSTDTSNIGMIRIMVANGAAERDRKGIYRIDRN</sequence>
<keyword evidence="3" id="KW-1185">Reference proteome</keyword>
<protein>
    <submittedName>
        <fullName evidence="2">GNAT family N-acetyltransferase</fullName>
        <ecNumber evidence="2">2.3.-.-</ecNumber>
    </submittedName>
</protein>
<dbReference type="PROSITE" id="PS51186">
    <property type="entry name" value="GNAT"/>
    <property type="match status" value="1"/>
</dbReference>
<keyword evidence="2" id="KW-0012">Acyltransferase</keyword>
<organism evidence="2 3">
    <name type="scientific">Chryseomicrobium palamuruense</name>
    <dbReference type="NCBI Taxonomy" id="682973"/>
    <lineage>
        <taxon>Bacteria</taxon>
        <taxon>Bacillati</taxon>
        <taxon>Bacillota</taxon>
        <taxon>Bacilli</taxon>
        <taxon>Bacillales</taxon>
        <taxon>Caryophanaceae</taxon>
        <taxon>Chryseomicrobium</taxon>
    </lineage>
</organism>
<keyword evidence="2" id="KW-0808">Transferase</keyword>
<reference evidence="3" key="1">
    <citation type="journal article" date="2019" name="Int. J. Syst. Evol. Microbiol.">
        <title>The Global Catalogue of Microorganisms (GCM) 10K type strain sequencing project: providing services to taxonomists for standard genome sequencing and annotation.</title>
        <authorList>
            <consortium name="The Broad Institute Genomics Platform"/>
            <consortium name="The Broad Institute Genome Sequencing Center for Infectious Disease"/>
            <person name="Wu L."/>
            <person name="Ma J."/>
        </authorList>
    </citation>
    <scope>NUCLEOTIDE SEQUENCE [LARGE SCALE GENOMIC DNA]</scope>
    <source>
        <strain evidence="3">CCUG 50353</strain>
    </source>
</reference>
<dbReference type="SUPFAM" id="SSF55729">
    <property type="entry name" value="Acyl-CoA N-acyltransferases (Nat)"/>
    <property type="match status" value="1"/>
</dbReference>
<accession>A0ABV8URA7</accession>
<dbReference type="CDD" id="cd04301">
    <property type="entry name" value="NAT_SF"/>
    <property type="match status" value="1"/>
</dbReference>